<dbReference type="Pfam" id="PF00534">
    <property type="entry name" value="Glycos_transf_1"/>
    <property type="match status" value="1"/>
</dbReference>
<evidence type="ECO:0000259" key="2">
    <source>
        <dbReference type="Pfam" id="PF00534"/>
    </source>
</evidence>
<dbReference type="InterPro" id="IPR001296">
    <property type="entry name" value="Glyco_trans_1"/>
</dbReference>
<dbReference type="Gene3D" id="3.40.50.2000">
    <property type="entry name" value="Glycogen Phosphorylase B"/>
    <property type="match status" value="2"/>
</dbReference>
<keyword evidence="1" id="KW-0808">Transferase</keyword>
<dbReference type="CDD" id="cd03801">
    <property type="entry name" value="GT4_PimA-like"/>
    <property type="match status" value="1"/>
</dbReference>
<evidence type="ECO:0000313" key="4">
    <source>
        <dbReference type="EMBL" id="KKL68154.1"/>
    </source>
</evidence>
<dbReference type="GO" id="GO:0009103">
    <property type="term" value="P:lipopolysaccharide biosynthetic process"/>
    <property type="evidence" value="ECO:0007669"/>
    <property type="project" value="TreeGrafter"/>
</dbReference>
<comment type="caution">
    <text evidence="4">The sequence shown here is derived from an EMBL/GenBank/DDBJ whole genome shotgun (WGS) entry which is preliminary data.</text>
</comment>
<dbReference type="EMBL" id="LAZR01026621">
    <property type="protein sequence ID" value="KKL68154.1"/>
    <property type="molecule type" value="Genomic_DNA"/>
</dbReference>
<evidence type="ECO:0000256" key="1">
    <source>
        <dbReference type="ARBA" id="ARBA00022679"/>
    </source>
</evidence>
<protein>
    <recommendedName>
        <fullName evidence="5">Glycosyltransferase subfamily 4-like N-terminal domain-containing protein</fullName>
    </recommendedName>
</protein>
<dbReference type="InterPro" id="IPR028098">
    <property type="entry name" value="Glyco_trans_4-like_N"/>
</dbReference>
<dbReference type="AlphaFoldDB" id="A0A0F9E2B8"/>
<dbReference type="Pfam" id="PF13439">
    <property type="entry name" value="Glyco_transf_4"/>
    <property type="match status" value="1"/>
</dbReference>
<dbReference type="PANTHER" id="PTHR46401">
    <property type="entry name" value="GLYCOSYLTRANSFERASE WBBK-RELATED"/>
    <property type="match status" value="1"/>
</dbReference>
<evidence type="ECO:0000259" key="3">
    <source>
        <dbReference type="Pfam" id="PF13439"/>
    </source>
</evidence>
<gene>
    <name evidence="4" type="ORF">LCGC14_2127810</name>
</gene>
<dbReference type="SUPFAM" id="SSF53756">
    <property type="entry name" value="UDP-Glycosyltransferase/glycogen phosphorylase"/>
    <property type="match status" value="1"/>
</dbReference>
<dbReference type="GO" id="GO:0016757">
    <property type="term" value="F:glycosyltransferase activity"/>
    <property type="evidence" value="ECO:0007669"/>
    <property type="project" value="InterPro"/>
</dbReference>
<feature type="domain" description="Glycosyltransferase subfamily 4-like N-terminal" evidence="3">
    <location>
        <begin position="95"/>
        <end position="220"/>
    </location>
</feature>
<accession>A0A0F9E2B8</accession>
<feature type="domain" description="Glycosyl transferase family 1" evidence="2">
    <location>
        <begin position="232"/>
        <end position="402"/>
    </location>
</feature>
<organism evidence="4">
    <name type="scientific">marine sediment metagenome</name>
    <dbReference type="NCBI Taxonomy" id="412755"/>
    <lineage>
        <taxon>unclassified sequences</taxon>
        <taxon>metagenomes</taxon>
        <taxon>ecological metagenomes</taxon>
    </lineage>
</organism>
<dbReference type="PANTHER" id="PTHR46401:SF2">
    <property type="entry name" value="GLYCOSYLTRANSFERASE WBBK-RELATED"/>
    <property type="match status" value="1"/>
</dbReference>
<evidence type="ECO:0008006" key="5">
    <source>
        <dbReference type="Google" id="ProtNLM"/>
    </source>
</evidence>
<reference evidence="4" key="1">
    <citation type="journal article" date="2015" name="Nature">
        <title>Complex archaea that bridge the gap between prokaryotes and eukaryotes.</title>
        <authorList>
            <person name="Spang A."/>
            <person name="Saw J.H."/>
            <person name="Jorgensen S.L."/>
            <person name="Zaremba-Niedzwiedzka K."/>
            <person name="Martijn J."/>
            <person name="Lind A.E."/>
            <person name="van Eijk R."/>
            <person name="Schleper C."/>
            <person name="Guy L."/>
            <person name="Ettema T.J."/>
        </authorList>
    </citation>
    <scope>NUCLEOTIDE SEQUENCE</scope>
</reference>
<name>A0A0F9E2B8_9ZZZZ</name>
<proteinExistence type="predicted"/>
<sequence length="428" mass="50626">MNVLHIIKNSLPFISGSTIRSKYIFKYQRKFANVFVTTTYLYKNRNNMEIINSIPYFRMNGKISPLLRFYHKWYLRIRALTYRFFSIDITNKILELPLSFFMKRHVKNLVKTYKIDLIHNHSQKFNGKYTLEIVKKLNIPYVYEVRGFAEKSLLATTKGWRMPHKKIIEFIFRKSRIRETKILKSADFITTLSEPMKDLLVERGIRKEKIIVVPNSIDKELLKPVEEEHNLKEKLLLKDYFILGHFGRLRWYEGIETLLGALRIVLDHGKKIKLIIAGGSDDRYLIYLKKEIKNKKLNNHVSFLGFIPHEEINKYFSITDIIVIPRNNISVCRVVTPLKPIDAMAFKTLVMASDLPALRYTITPYKTGILFEPENPEDLANKILEYMEKPEQYQEIITNAYNNIIKNFSWESVVPRYEKAYNIVIKNN</sequence>